<dbReference type="PRINTS" id="PR01476">
    <property type="entry name" value="LTBRECEPTOR"/>
</dbReference>
<dbReference type="Ensembl" id="ENSLACT00000011493.2">
    <property type="protein sequence ID" value="ENSLACP00000011407.2"/>
    <property type="gene ID" value="ENSLACG00000010036.2"/>
</dbReference>
<feature type="transmembrane region" description="Helical" evidence="13">
    <location>
        <begin position="93"/>
        <end position="114"/>
    </location>
</feature>
<proteinExistence type="inferred from homology"/>
<dbReference type="GO" id="GO:0007204">
    <property type="term" value="P:positive regulation of cytosolic calcium ion concentration"/>
    <property type="evidence" value="ECO:0007669"/>
    <property type="project" value="TreeGrafter"/>
</dbReference>
<dbReference type="InterPro" id="IPR003983">
    <property type="entry name" value="Leukotriene_B4_typ-1_rcpt"/>
</dbReference>
<evidence type="ECO:0000256" key="8">
    <source>
        <dbReference type="ARBA" id="ARBA00023170"/>
    </source>
</evidence>
<dbReference type="FunFam" id="1.20.1070.10:FF:000109">
    <property type="entry name" value="Leukotriene B4 receptor"/>
    <property type="match status" value="1"/>
</dbReference>
<keyword evidence="8 12" id="KW-0675">Receptor</keyword>
<keyword evidence="5 13" id="KW-1133">Transmembrane helix</keyword>
<evidence type="ECO:0000256" key="9">
    <source>
        <dbReference type="ARBA" id="ARBA00023180"/>
    </source>
</evidence>
<feature type="transmembrane region" description="Helical" evidence="13">
    <location>
        <begin position="225"/>
        <end position="249"/>
    </location>
</feature>
<feature type="transmembrane region" description="Helical" evidence="13">
    <location>
        <begin position="134"/>
        <end position="156"/>
    </location>
</feature>
<organism evidence="15 16">
    <name type="scientific">Latimeria chalumnae</name>
    <name type="common">Coelacanth</name>
    <dbReference type="NCBI Taxonomy" id="7897"/>
    <lineage>
        <taxon>Eukaryota</taxon>
        <taxon>Metazoa</taxon>
        <taxon>Chordata</taxon>
        <taxon>Craniata</taxon>
        <taxon>Vertebrata</taxon>
        <taxon>Euteleostomi</taxon>
        <taxon>Coelacanthiformes</taxon>
        <taxon>Coelacanthidae</taxon>
        <taxon>Latimeria</taxon>
    </lineage>
</organism>
<dbReference type="KEGG" id="lcm:102352701"/>
<evidence type="ECO:0000313" key="15">
    <source>
        <dbReference type="Ensembl" id="ENSLACP00000011407.2"/>
    </source>
</evidence>
<feature type="transmembrane region" description="Helical" evidence="13">
    <location>
        <begin position="269"/>
        <end position="292"/>
    </location>
</feature>
<dbReference type="InterPro" id="IPR003981">
    <property type="entry name" value="Leukotriene_B4_rcpt"/>
</dbReference>
<evidence type="ECO:0000256" key="5">
    <source>
        <dbReference type="ARBA" id="ARBA00022989"/>
    </source>
</evidence>
<reference evidence="15" key="3">
    <citation type="submission" date="2025-09" db="UniProtKB">
        <authorList>
            <consortium name="Ensembl"/>
        </authorList>
    </citation>
    <scope>IDENTIFICATION</scope>
</reference>
<gene>
    <name evidence="15" type="primary">LTB4R</name>
</gene>
<dbReference type="GO" id="GO:0001632">
    <property type="term" value="F:leukotriene B4 receptor activity"/>
    <property type="evidence" value="ECO:0007669"/>
    <property type="project" value="Ensembl"/>
</dbReference>
<dbReference type="Proteomes" id="UP000008672">
    <property type="component" value="Unassembled WGS sequence"/>
</dbReference>
<dbReference type="EMBL" id="AFYH01160936">
    <property type="status" value="NOT_ANNOTATED_CDS"/>
    <property type="molecule type" value="Genomic_DNA"/>
</dbReference>
<dbReference type="PRINTS" id="PR01477">
    <property type="entry name" value="LTB1RECEPTOR"/>
</dbReference>
<dbReference type="GO" id="GO:0055113">
    <property type="term" value="P:epiboly involved in gastrulation with mouth forming second"/>
    <property type="evidence" value="ECO:0007669"/>
    <property type="project" value="Ensembl"/>
</dbReference>
<protein>
    <submittedName>
        <fullName evidence="15">Leukotriene B4 receptor</fullName>
    </submittedName>
</protein>
<dbReference type="Gene3D" id="1.20.1070.10">
    <property type="entry name" value="Rhodopsin 7-helix transmembrane proteins"/>
    <property type="match status" value="1"/>
</dbReference>
<dbReference type="GO" id="GO:0006954">
    <property type="term" value="P:inflammatory response"/>
    <property type="evidence" value="ECO:0007669"/>
    <property type="project" value="TreeGrafter"/>
</dbReference>
<evidence type="ECO:0000256" key="3">
    <source>
        <dbReference type="ARBA" id="ARBA00022553"/>
    </source>
</evidence>
<dbReference type="OrthoDB" id="8888529at2759"/>
<evidence type="ECO:0000256" key="7">
    <source>
        <dbReference type="ARBA" id="ARBA00023136"/>
    </source>
</evidence>
<reference evidence="15" key="2">
    <citation type="submission" date="2025-08" db="UniProtKB">
        <authorList>
            <consortium name="Ensembl"/>
        </authorList>
    </citation>
    <scope>IDENTIFICATION</scope>
</reference>
<dbReference type="PROSITE" id="PS00237">
    <property type="entry name" value="G_PROTEIN_RECEP_F1_1"/>
    <property type="match status" value="1"/>
</dbReference>
<dbReference type="GO" id="GO:0009986">
    <property type="term" value="C:cell surface"/>
    <property type="evidence" value="ECO:0007669"/>
    <property type="project" value="Ensembl"/>
</dbReference>
<dbReference type="InterPro" id="IPR017452">
    <property type="entry name" value="GPCR_Rhodpsn_7TM"/>
</dbReference>
<dbReference type="InParanoid" id="H3AP36"/>
<keyword evidence="2" id="KW-1003">Cell membrane</keyword>
<dbReference type="Bgee" id="ENSLACG00000010036">
    <property type="expression patterns" value="Expressed in pelvic fin"/>
</dbReference>
<keyword evidence="9" id="KW-0325">Glycoprotein</keyword>
<keyword evidence="6 12" id="KW-0297">G-protein coupled receptor</keyword>
<reference evidence="16" key="1">
    <citation type="submission" date="2011-08" db="EMBL/GenBank/DDBJ databases">
        <title>The draft genome of Latimeria chalumnae.</title>
        <authorList>
            <person name="Di Palma F."/>
            <person name="Alfoldi J."/>
            <person name="Johnson J."/>
            <person name="Berlin A."/>
            <person name="Gnerre S."/>
            <person name="Jaffe D."/>
            <person name="MacCallum I."/>
            <person name="Young S."/>
            <person name="Walker B.J."/>
            <person name="Lander E."/>
            <person name="Lindblad-Toh K."/>
        </authorList>
    </citation>
    <scope>NUCLEOTIDE SEQUENCE [LARGE SCALE GENOMIC DNA]</scope>
    <source>
        <strain evidence="16">Wild caught</strain>
    </source>
</reference>
<dbReference type="Pfam" id="PF00001">
    <property type="entry name" value="7tm_1"/>
    <property type="match status" value="1"/>
</dbReference>
<dbReference type="InterPro" id="IPR000826">
    <property type="entry name" value="Formyl_rcpt-rel"/>
</dbReference>
<evidence type="ECO:0000256" key="10">
    <source>
        <dbReference type="ARBA" id="ARBA00023224"/>
    </source>
</evidence>
<feature type="transmembrane region" description="Helical" evidence="13">
    <location>
        <begin position="20"/>
        <end position="45"/>
    </location>
</feature>
<dbReference type="GO" id="GO:0005886">
    <property type="term" value="C:plasma membrane"/>
    <property type="evidence" value="ECO:0007669"/>
    <property type="project" value="UniProtKB-SubCell"/>
</dbReference>
<evidence type="ECO:0000256" key="2">
    <source>
        <dbReference type="ARBA" id="ARBA00022475"/>
    </source>
</evidence>
<comment type="subcellular location">
    <subcellularLocation>
        <location evidence="1">Cell membrane</location>
        <topology evidence="1">Multi-pass membrane protein</topology>
    </subcellularLocation>
</comment>
<dbReference type="GO" id="GO:0007200">
    <property type="term" value="P:phospholipase C-activating G protein-coupled receptor signaling pathway"/>
    <property type="evidence" value="ECO:0007669"/>
    <property type="project" value="TreeGrafter"/>
</dbReference>
<dbReference type="STRING" id="7897.ENSLACP00000011407"/>
<dbReference type="OMA" id="HICLISH"/>
<feature type="transmembrane region" description="Helical" evidence="13">
    <location>
        <begin position="57"/>
        <end position="81"/>
    </location>
</feature>
<dbReference type="SUPFAM" id="SSF81321">
    <property type="entry name" value="Family A G protein-coupled receptor-like"/>
    <property type="match status" value="1"/>
</dbReference>
<dbReference type="CDD" id="cd15121">
    <property type="entry name" value="7tmA_LTB4R1"/>
    <property type="match status" value="1"/>
</dbReference>
<evidence type="ECO:0000256" key="12">
    <source>
        <dbReference type="RuleBase" id="RU000688"/>
    </source>
</evidence>
<comment type="similarity">
    <text evidence="12">Belongs to the G-protein coupled receptor 1 family.</text>
</comment>
<comment type="similarity">
    <text evidence="11">Belongs to the chemokine-like receptor (CMKLR) family.</text>
</comment>
<dbReference type="HOGENOM" id="CLU_009579_8_0_1"/>
<accession>H3AP36</accession>
<dbReference type="PANTHER" id="PTHR24225">
    <property type="entry name" value="CHEMOTACTIC RECEPTOR"/>
    <property type="match status" value="1"/>
</dbReference>
<evidence type="ECO:0000256" key="1">
    <source>
        <dbReference type="ARBA" id="ARBA00004651"/>
    </source>
</evidence>
<dbReference type="GeneID" id="102352701"/>
<dbReference type="FunCoup" id="H3AP36">
    <property type="interactions" value="785"/>
</dbReference>
<keyword evidence="3" id="KW-0597">Phosphoprotein</keyword>
<dbReference type="PRINTS" id="PR00237">
    <property type="entry name" value="GPCRRHODOPSN"/>
</dbReference>
<dbReference type="InterPro" id="IPR000276">
    <property type="entry name" value="GPCR_Rhodpsn"/>
</dbReference>
<dbReference type="GeneTree" id="ENSGT00950000182966"/>
<keyword evidence="10 12" id="KW-0807">Transducer</keyword>
<dbReference type="GO" id="GO:0004875">
    <property type="term" value="F:complement receptor activity"/>
    <property type="evidence" value="ECO:0007669"/>
    <property type="project" value="TreeGrafter"/>
</dbReference>
<evidence type="ECO:0000256" key="4">
    <source>
        <dbReference type="ARBA" id="ARBA00022692"/>
    </source>
</evidence>
<dbReference type="AlphaFoldDB" id="H3AP36"/>
<feature type="transmembrane region" description="Helical" evidence="13">
    <location>
        <begin position="179"/>
        <end position="204"/>
    </location>
</feature>
<dbReference type="eggNOG" id="KOG3656">
    <property type="taxonomic scope" value="Eukaryota"/>
</dbReference>
<evidence type="ECO:0000259" key="14">
    <source>
        <dbReference type="PROSITE" id="PS50262"/>
    </source>
</evidence>
<feature type="domain" description="G-protein coupled receptors family 1 profile" evidence="14">
    <location>
        <begin position="36"/>
        <end position="284"/>
    </location>
</feature>
<dbReference type="PROSITE" id="PS50262">
    <property type="entry name" value="G_PROTEIN_RECEP_F1_2"/>
    <property type="match status" value="1"/>
</dbReference>
<evidence type="ECO:0000256" key="6">
    <source>
        <dbReference type="ARBA" id="ARBA00023040"/>
    </source>
</evidence>
<dbReference type="PANTHER" id="PTHR24225:SF72">
    <property type="entry name" value="G-PROTEIN COUPLED RECEPTORS FAMILY 1 PROFILE DOMAIN-CONTAINING PROTEIN-RELATED"/>
    <property type="match status" value="1"/>
</dbReference>
<name>H3AP36_LATCH</name>
<evidence type="ECO:0000256" key="11">
    <source>
        <dbReference type="ARBA" id="ARBA00025736"/>
    </source>
</evidence>
<keyword evidence="7 13" id="KW-0472">Membrane</keyword>
<evidence type="ECO:0000256" key="13">
    <source>
        <dbReference type="SAM" id="Phobius"/>
    </source>
</evidence>
<evidence type="ECO:0000313" key="16">
    <source>
        <dbReference type="Proteomes" id="UP000008672"/>
    </source>
</evidence>
<sequence>MMNASLNTTGSPPVPGGSATVGIVILTVAFIIGFPGNTFIVWTILTRLKKKSVTCILILNLAVADGVVLLTAPFFIHFLFHMNWVFGEGICKFFHYICCVNMYASILIMTFMSLDRFLAVSKPFISQKVRTKKIVVHILIAIWFIATLLALPMPFYRKVVSKHTVHICLISHSSYKHEIFQYLMETLIGFIIPFTAIVFSYFYIGRRLQNAKFQRKRKTGKLIALIVLTFAAFWLPYHIVNIIQVLGNLTSGTTSKVLLAAAKAARPNLTALAFVSSSVNPILYAFAGSAFIKTARSNFMAKLFEGTSSEVSSIRKISRTLRDKIRNESQEWDEASEFQTSPPTAGI</sequence>
<keyword evidence="4 12" id="KW-0812">Transmembrane</keyword>
<keyword evidence="16" id="KW-1185">Reference proteome</keyword>